<keyword evidence="9" id="KW-0479">Metal-binding</keyword>
<keyword evidence="5" id="KW-0813">Transport</keyword>
<accession>A0A8J5HA15</accession>
<evidence type="ECO:0000256" key="23">
    <source>
        <dbReference type="SAM" id="MobiDB-lite"/>
    </source>
</evidence>
<evidence type="ECO:0000259" key="24">
    <source>
        <dbReference type="PROSITE" id="PS51754"/>
    </source>
</evidence>
<feature type="region of interest" description="Disordered" evidence="23">
    <location>
        <begin position="795"/>
        <end position="819"/>
    </location>
</feature>
<evidence type="ECO:0000256" key="9">
    <source>
        <dbReference type="ARBA" id="ARBA00022723"/>
    </source>
</evidence>
<reference evidence="25 26" key="1">
    <citation type="submission" date="2020-08" db="EMBL/GenBank/DDBJ databases">
        <title>Plant Genome Project.</title>
        <authorList>
            <person name="Zhang R.-G."/>
        </authorList>
    </citation>
    <scope>NUCLEOTIDE SEQUENCE [LARGE SCALE GENOMIC DNA]</scope>
    <source>
        <tissue evidence="25">Rhizome</tissue>
    </source>
</reference>
<feature type="compositionally biased region" description="Basic residues" evidence="23">
    <location>
        <begin position="751"/>
        <end position="767"/>
    </location>
</feature>
<keyword evidence="11" id="KW-0833">Ubl conjugation pathway</keyword>
<evidence type="ECO:0000313" key="26">
    <source>
        <dbReference type="Proteomes" id="UP000734854"/>
    </source>
</evidence>
<dbReference type="PANTHER" id="PTHR48178">
    <property type="entry name" value="PEROXISOME BIOGENESIS FACTOR 2"/>
    <property type="match status" value="1"/>
</dbReference>
<dbReference type="GO" id="GO:0016558">
    <property type="term" value="P:protein import into peroxisome matrix"/>
    <property type="evidence" value="ECO:0007669"/>
    <property type="project" value="InterPro"/>
</dbReference>
<comment type="caution">
    <text evidence="25">The sequence shown here is derived from an EMBL/GenBank/DDBJ whole genome shotgun (WGS) entry which is preliminary data.</text>
</comment>
<evidence type="ECO:0000256" key="8">
    <source>
        <dbReference type="ARBA" id="ARBA00022692"/>
    </source>
</evidence>
<keyword evidence="14" id="KW-1133">Transmembrane helix</keyword>
<comment type="subcellular location">
    <subcellularLocation>
        <location evidence="1">Nucleus</location>
    </subcellularLocation>
    <subcellularLocation>
        <location evidence="2">Peroxisome membrane</location>
        <topology evidence="2">Multi-pass membrane protein</topology>
    </subcellularLocation>
</comment>
<keyword evidence="16" id="KW-0472">Membrane</keyword>
<evidence type="ECO:0000256" key="6">
    <source>
        <dbReference type="ARBA" id="ARBA00022491"/>
    </source>
</evidence>
<dbReference type="InterPro" id="IPR006845">
    <property type="entry name" value="Pex_N"/>
</dbReference>
<evidence type="ECO:0000256" key="11">
    <source>
        <dbReference type="ARBA" id="ARBA00022786"/>
    </source>
</evidence>
<dbReference type="Proteomes" id="UP000734854">
    <property type="component" value="Unassembled WGS sequence"/>
</dbReference>
<dbReference type="NCBIfam" id="TIGR01568">
    <property type="entry name" value="A_thal_3678"/>
    <property type="match status" value="1"/>
</dbReference>
<evidence type="ECO:0000256" key="3">
    <source>
        <dbReference type="ARBA" id="ARBA00004906"/>
    </source>
</evidence>
<evidence type="ECO:0000256" key="22">
    <source>
        <dbReference type="ARBA" id="ARBA00034523"/>
    </source>
</evidence>
<evidence type="ECO:0000256" key="1">
    <source>
        <dbReference type="ARBA" id="ARBA00004123"/>
    </source>
</evidence>
<dbReference type="PANTHER" id="PTHR48178:SF1">
    <property type="entry name" value="PEROXISOME BIOGENESIS FACTOR 2"/>
    <property type="match status" value="1"/>
</dbReference>
<evidence type="ECO:0000313" key="25">
    <source>
        <dbReference type="EMBL" id="KAG6517107.1"/>
    </source>
</evidence>
<evidence type="ECO:0000256" key="20">
    <source>
        <dbReference type="ARBA" id="ARBA00032511"/>
    </source>
</evidence>
<feature type="region of interest" description="Disordered" evidence="23">
    <location>
        <begin position="622"/>
        <end position="652"/>
    </location>
</feature>
<comment type="pathway">
    <text evidence="3">Protein modification; protein ubiquitination.</text>
</comment>
<organism evidence="25 26">
    <name type="scientific">Zingiber officinale</name>
    <name type="common">Ginger</name>
    <name type="synonym">Amomum zingiber</name>
    <dbReference type="NCBI Taxonomy" id="94328"/>
    <lineage>
        <taxon>Eukaryota</taxon>
        <taxon>Viridiplantae</taxon>
        <taxon>Streptophyta</taxon>
        <taxon>Embryophyta</taxon>
        <taxon>Tracheophyta</taxon>
        <taxon>Spermatophyta</taxon>
        <taxon>Magnoliopsida</taxon>
        <taxon>Liliopsida</taxon>
        <taxon>Zingiberales</taxon>
        <taxon>Zingiberaceae</taxon>
        <taxon>Zingiber</taxon>
    </lineage>
</organism>
<keyword evidence="26" id="KW-1185">Reference proteome</keyword>
<dbReference type="AlphaFoldDB" id="A0A8J5HA15"/>
<dbReference type="GO" id="GO:0005634">
    <property type="term" value="C:nucleus"/>
    <property type="evidence" value="ECO:0007669"/>
    <property type="project" value="UniProtKB-SubCell"/>
</dbReference>
<evidence type="ECO:0000256" key="21">
    <source>
        <dbReference type="ARBA" id="ARBA00034438"/>
    </source>
</evidence>
<evidence type="ECO:0000256" key="18">
    <source>
        <dbReference type="ARBA" id="ARBA00023163"/>
    </source>
</evidence>
<proteinExistence type="inferred from homology"/>
<protein>
    <recommendedName>
        <fullName evidence="22">RING-type E3 ubiquitin transferase (cysteine targeting)</fullName>
        <ecNumber evidence="22">2.3.2.36</ecNumber>
    </recommendedName>
    <alternativeName>
        <fullName evidence="20">Peroxin-2</fullName>
    </alternativeName>
</protein>
<evidence type="ECO:0000256" key="15">
    <source>
        <dbReference type="ARBA" id="ARBA00023015"/>
    </source>
</evidence>
<dbReference type="GO" id="GO:0061630">
    <property type="term" value="F:ubiquitin protein ligase activity"/>
    <property type="evidence" value="ECO:0007669"/>
    <property type="project" value="UniProtKB-EC"/>
</dbReference>
<keyword evidence="6" id="KW-0678">Repressor</keyword>
<evidence type="ECO:0000256" key="5">
    <source>
        <dbReference type="ARBA" id="ARBA00022448"/>
    </source>
</evidence>
<dbReference type="InterPro" id="IPR006458">
    <property type="entry name" value="Ovate_C"/>
</dbReference>
<feature type="compositionally biased region" description="Low complexity" evidence="23">
    <location>
        <begin position="729"/>
        <end position="750"/>
    </location>
</feature>
<dbReference type="InterPro" id="IPR025654">
    <property type="entry name" value="PEX2/10"/>
</dbReference>
<evidence type="ECO:0000256" key="17">
    <source>
        <dbReference type="ARBA" id="ARBA00023140"/>
    </source>
</evidence>
<sequence>MPFDRDPLVPVSLSPSSSSSLPSLRSDPPPESSWVEEYRRSFARWKSLRDSTQLPIQLAVSRVNQFDAARLDVEMSAMLKEQLVKVFSLMKPGFLFQYEPELDAFLEFLIWRFSIWVDKPTPGNALMNLRYRDERAVPAGGKEGKYNRISEFHKIRTGLEGPGLSVSQKLWYCITTVGGQYIWSRVQSFSAFRRWGDSEQRSLARRAWILLQHIEGLYKVVSFSNMLVFLYSGRYRSIIERVLRARLIYESPNMNRAVSFEYMNRQLVLNEFSEMLLLLLPLLNSSSARRLLPFSKDKSSSSSSNETVCPICESDPAIPFIALPCQHSSLFSLSDFAITASAPAVLPSIHTVVPVAMNLSLLFNDTGLVRSEHPHKAKAKKSTNKIPDVRNTDLVNYLQGRNIYSLEESHNLELGGDLNALNNLLEFFINYETTGIFKTTQRNWNHMNATGAKGSEPPRTREVTNLTTSSVCLPSSLHAWISKAGHEPIADLLCFLGDCDPNLRVNEVVTSLMYFHSYGDRCPLIVIKSEPCPLLLEKLTVSRADPKAYKRPPWRLFSFALVFFTMESSSKLKQRLSRLFRAACKPSTSSVHHTAVDPAFVATVDCGGCRPAAAQVCERQSRGKKERRVRETGGYYETGQGEGSTCPPASPASPSMSSFPAYYYYCIHGDDTKRPELCPSRSKATKKRSTVRLRSNAYGFTSSSSTETDDDDGRQGDGFFSSEEREESTTTTFFSSRSLSSDSSEFYASAKKSKKPAAQQRSRRRGSNRREASYWPPGGCKGGCKEGFRPLVASIDDGKKKKKKKKMEKDEKGDGFAVTKRSKDPYSDFRTSMVEMMMERQMFGAQELERLLHSYLALNSSHLHPLILQAFSDIWLLLFAQ</sequence>
<keyword evidence="15" id="KW-0805">Transcription regulation</keyword>
<evidence type="ECO:0000256" key="19">
    <source>
        <dbReference type="ARBA" id="ARBA00023242"/>
    </source>
</evidence>
<dbReference type="PROSITE" id="PS51754">
    <property type="entry name" value="OVATE"/>
    <property type="match status" value="1"/>
</dbReference>
<evidence type="ECO:0000256" key="13">
    <source>
        <dbReference type="ARBA" id="ARBA00022927"/>
    </source>
</evidence>
<dbReference type="GO" id="GO:0005778">
    <property type="term" value="C:peroxisomal membrane"/>
    <property type="evidence" value="ECO:0007669"/>
    <property type="project" value="UniProtKB-SubCell"/>
</dbReference>
<keyword evidence="8" id="KW-0812">Transmembrane</keyword>
<feature type="compositionally biased region" description="Basic and acidic residues" evidence="23">
    <location>
        <begin position="622"/>
        <end position="631"/>
    </location>
</feature>
<feature type="region of interest" description="Disordered" evidence="23">
    <location>
        <begin position="1"/>
        <end position="32"/>
    </location>
</feature>
<name>A0A8J5HA15_ZINOF</name>
<evidence type="ECO:0000256" key="7">
    <source>
        <dbReference type="ARBA" id="ARBA00022679"/>
    </source>
</evidence>
<gene>
    <name evidence="25" type="ORF">ZIOFF_020487</name>
</gene>
<comment type="catalytic activity">
    <reaction evidence="21">
        <text>[E2 ubiquitin-conjugating enzyme]-S-ubiquitinyl-L-cysteine + [acceptor protein]-L-cysteine = [E2 ubiquitin-conjugating enzyme]-L-cysteine + [acceptor protein]-S-ubiquitinyl-L-cysteine.</text>
        <dbReference type="EC" id="2.3.2.36"/>
    </reaction>
</comment>
<dbReference type="EC" id="2.3.2.36" evidence="22"/>
<keyword evidence="17" id="KW-0576">Peroxisome</keyword>
<evidence type="ECO:0000256" key="10">
    <source>
        <dbReference type="ARBA" id="ARBA00022771"/>
    </source>
</evidence>
<dbReference type="Pfam" id="PF04844">
    <property type="entry name" value="Ovate"/>
    <property type="match status" value="1"/>
</dbReference>
<keyword evidence="19" id="KW-0539">Nucleus</keyword>
<dbReference type="Pfam" id="PF04757">
    <property type="entry name" value="Pex2_Pex12"/>
    <property type="match status" value="1"/>
</dbReference>
<keyword evidence="7" id="KW-0808">Transferase</keyword>
<comment type="similarity">
    <text evidence="4">Belongs to the pex2/pex10/pex12 family.</text>
</comment>
<dbReference type="EMBL" id="JACMSC010000006">
    <property type="protein sequence ID" value="KAG6517107.1"/>
    <property type="molecule type" value="Genomic_DNA"/>
</dbReference>
<keyword evidence="10" id="KW-0863">Zinc-finger</keyword>
<keyword evidence="13" id="KW-0653">Protein transport</keyword>
<feature type="region of interest" description="Disordered" evidence="23">
    <location>
        <begin position="676"/>
        <end position="779"/>
    </location>
</feature>
<evidence type="ECO:0000256" key="4">
    <source>
        <dbReference type="ARBA" id="ARBA00008704"/>
    </source>
</evidence>
<keyword evidence="18" id="KW-0804">Transcription</keyword>
<keyword evidence="12" id="KW-0862">Zinc</keyword>
<feature type="compositionally biased region" description="Low complexity" evidence="23">
    <location>
        <begin position="8"/>
        <end position="26"/>
    </location>
</feature>
<evidence type="ECO:0000256" key="2">
    <source>
        <dbReference type="ARBA" id="ARBA00004585"/>
    </source>
</evidence>
<evidence type="ECO:0000256" key="14">
    <source>
        <dbReference type="ARBA" id="ARBA00022989"/>
    </source>
</evidence>
<evidence type="ECO:0000256" key="12">
    <source>
        <dbReference type="ARBA" id="ARBA00022833"/>
    </source>
</evidence>
<evidence type="ECO:0000256" key="16">
    <source>
        <dbReference type="ARBA" id="ARBA00023136"/>
    </source>
</evidence>
<dbReference type="GO" id="GO:0008270">
    <property type="term" value="F:zinc ion binding"/>
    <property type="evidence" value="ECO:0007669"/>
    <property type="project" value="UniProtKB-KW"/>
</dbReference>
<feature type="domain" description="OVATE" evidence="24">
    <location>
        <begin position="818"/>
        <end position="877"/>
    </location>
</feature>